<dbReference type="AlphaFoldDB" id="A0A645I6Z2"/>
<sequence length="105" mass="12341">MDSGFVMSILPDVHYKRQTLKLNPGDTLFLYTDGVTEAVDKNGAFFQEYRLKRALNDLPHYDDHSSEYILHQIRDFLSEFTQDAEQHDDITMLCLKFRHPMVCKN</sequence>
<name>A0A645I6Z2_9ZZZZ</name>
<gene>
    <name evidence="3" type="ORF">SDC9_193742</name>
</gene>
<dbReference type="SUPFAM" id="SSF81606">
    <property type="entry name" value="PP2C-like"/>
    <property type="match status" value="1"/>
</dbReference>
<dbReference type="InterPro" id="IPR036457">
    <property type="entry name" value="PPM-type-like_dom_sf"/>
</dbReference>
<evidence type="ECO:0000259" key="2">
    <source>
        <dbReference type="Pfam" id="PF07228"/>
    </source>
</evidence>
<dbReference type="Gene3D" id="3.60.40.10">
    <property type="entry name" value="PPM-type phosphatase domain"/>
    <property type="match status" value="1"/>
</dbReference>
<dbReference type="EMBL" id="VSSQ01106607">
    <property type="protein sequence ID" value="MPN46159.1"/>
    <property type="molecule type" value="Genomic_DNA"/>
</dbReference>
<dbReference type="Pfam" id="PF07228">
    <property type="entry name" value="SpoIIE"/>
    <property type="match status" value="1"/>
</dbReference>
<accession>A0A645I6Z2</accession>
<organism evidence="3">
    <name type="scientific">bioreactor metagenome</name>
    <dbReference type="NCBI Taxonomy" id="1076179"/>
    <lineage>
        <taxon>unclassified sequences</taxon>
        <taxon>metagenomes</taxon>
        <taxon>ecological metagenomes</taxon>
    </lineage>
</organism>
<reference evidence="3" key="1">
    <citation type="submission" date="2019-08" db="EMBL/GenBank/DDBJ databases">
        <authorList>
            <person name="Kucharzyk K."/>
            <person name="Murdoch R.W."/>
            <person name="Higgins S."/>
            <person name="Loffler F."/>
        </authorList>
    </citation>
    <scope>NUCLEOTIDE SEQUENCE</scope>
</reference>
<dbReference type="PANTHER" id="PTHR43156:SF2">
    <property type="entry name" value="STAGE II SPORULATION PROTEIN E"/>
    <property type="match status" value="1"/>
</dbReference>
<proteinExistence type="predicted"/>
<dbReference type="PANTHER" id="PTHR43156">
    <property type="entry name" value="STAGE II SPORULATION PROTEIN E-RELATED"/>
    <property type="match status" value="1"/>
</dbReference>
<dbReference type="InterPro" id="IPR001932">
    <property type="entry name" value="PPM-type_phosphatase-like_dom"/>
</dbReference>
<evidence type="ECO:0000256" key="1">
    <source>
        <dbReference type="ARBA" id="ARBA00022801"/>
    </source>
</evidence>
<dbReference type="InterPro" id="IPR052016">
    <property type="entry name" value="Bact_Sigma-Reg"/>
</dbReference>
<keyword evidence="1" id="KW-0378">Hydrolase</keyword>
<protein>
    <recommendedName>
        <fullName evidence="2">PPM-type phosphatase domain-containing protein</fullName>
    </recommendedName>
</protein>
<evidence type="ECO:0000313" key="3">
    <source>
        <dbReference type="EMBL" id="MPN46159.1"/>
    </source>
</evidence>
<dbReference type="GO" id="GO:0016791">
    <property type="term" value="F:phosphatase activity"/>
    <property type="evidence" value="ECO:0007669"/>
    <property type="project" value="TreeGrafter"/>
</dbReference>
<feature type="domain" description="PPM-type phosphatase" evidence="2">
    <location>
        <begin position="3"/>
        <end position="97"/>
    </location>
</feature>
<comment type="caution">
    <text evidence="3">The sequence shown here is derived from an EMBL/GenBank/DDBJ whole genome shotgun (WGS) entry which is preliminary data.</text>
</comment>